<evidence type="ECO:0000259" key="2">
    <source>
        <dbReference type="PROSITE" id="PS51339"/>
    </source>
</evidence>
<organism evidence="3 4">
    <name type="scientific">Anopheles culicifacies</name>
    <dbReference type="NCBI Taxonomy" id="139723"/>
    <lineage>
        <taxon>Eukaryota</taxon>
        <taxon>Metazoa</taxon>
        <taxon>Ecdysozoa</taxon>
        <taxon>Arthropoda</taxon>
        <taxon>Hexapoda</taxon>
        <taxon>Insecta</taxon>
        <taxon>Pterygota</taxon>
        <taxon>Neoptera</taxon>
        <taxon>Endopterygota</taxon>
        <taxon>Diptera</taxon>
        <taxon>Nematocera</taxon>
        <taxon>Culicoidea</taxon>
        <taxon>Culicidae</taxon>
        <taxon>Anophelinae</taxon>
        <taxon>Anopheles</taxon>
        <taxon>culicifacies species complex</taxon>
    </lineage>
</organism>
<dbReference type="Pfam" id="PF06602">
    <property type="entry name" value="Myotub-related"/>
    <property type="match status" value="1"/>
</dbReference>
<protein>
    <recommendedName>
        <fullName evidence="2">Myotubularin phosphatase domain-containing protein</fullName>
    </recommendedName>
</protein>
<dbReference type="PROSITE" id="PS51339">
    <property type="entry name" value="PPASE_MYOTUBULARIN"/>
    <property type="match status" value="1"/>
</dbReference>
<dbReference type="GO" id="GO:0005737">
    <property type="term" value="C:cytoplasm"/>
    <property type="evidence" value="ECO:0007669"/>
    <property type="project" value="TreeGrafter"/>
</dbReference>
<dbReference type="SUPFAM" id="SSF52799">
    <property type="entry name" value="(Phosphotyrosine protein) phosphatases II"/>
    <property type="match status" value="1"/>
</dbReference>
<proteinExistence type="inferred from homology"/>
<dbReference type="GO" id="GO:0046856">
    <property type="term" value="P:phosphatidylinositol dephosphorylation"/>
    <property type="evidence" value="ECO:0007669"/>
    <property type="project" value="TreeGrafter"/>
</dbReference>
<dbReference type="PANTHER" id="PTHR10807">
    <property type="entry name" value="MYOTUBULARIN-RELATED"/>
    <property type="match status" value="1"/>
</dbReference>
<dbReference type="STRING" id="139723.A0A182MTC7"/>
<feature type="domain" description="Myotubularin phosphatase" evidence="2">
    <location>
        <begin position="235"/>
        <end position="627"/>
    </location>
</feature>
<name>A0A182MTC7_9DIPT</name>
<evidence type="ECO:0000256" key="1">
    <source>
        <dbReference type="ARBA" id="ARBA00007471"/>
    </source>
</evidence>
<dbReference type="EnsemblMetazoa" id="ACUA025811-RA">
    <property type="protein sequence ID" value="ACUA025811-PA"/>
    <property type="gene ID" value="ACUA025811"/>
</dbReference>
<dbReference type="VEuPathDB" id="VectorBase:ACUA025811"/>
<reference evidence="4" key="1">
    <citation type="submission" date="2013-09" db="EMBL/GenBank/DDBJ databases">
        <title>The Genome Sequence of Anopheles culicifacies species A.</title>
        <authorList>
            <consortium name="The Broad Institute Genomics Platform"/>
            <person name="Neafsey D.E."/>
            <person name="Besansky N."/>
            <person name="Howell P."/>
            <person name="Walton C."/>
            <person name="Young S.K."/>
            <person name="Zeng Q."/>
            <person name="Gargeya S."/>
            <person name="Fitzgerald M."/>
            <person name="Haas B."/>
            <person name="Abouelleil A."/>
            <person name="Allen A.W."/>
            <person name="Alvarado L."/>
            <person name="Arachchi H.M."/>
            <person name="Berlin A.M."/>
            <person name="Chapman S.B."/>
            <person name="Gainer-Dewar J."/>
            <person name="Goldberg J."/>
            <person name="Griggs A."/>
            <person name="Gujja S."/>
            <person name="Hansen M."/>
            <person name="Howarth C."/>
            <person name="Imamovic A."/>
            <person name="Ireland A."/>
            <person name="Larimer J."/>
            <person name="McCowan C."/>
            <person name="Murphy C."/>
            <person name="Pearson M."/>
            <person name="Poon T.W."/>
            <person name="Priest M."/>
            <person name="Roberts A."/>
            <person name="Saif S."/>
            <person name="Shea T."/>
            <person name="Sisk P."/>
            <person name="Sykes S."/>
            <person name="Wortman J."/>
            <person name="Nusbaum C."/>
            <person name="Birren B."/>
        </authorList>
    </citation>
    <scope>NUCLEOTIDE SEQUENCE [LARGE SCALE GENOMIC DNA]</scope>
    <source>
        <strain evidence="4">A-37</strain>
    </source>
</reference>
<dbReference type="InterPro" id="IPR030564">
    <property type="entry name" value="Myotubularin"/>
</dbReference>
<keyword evidence="4" id="KW-1185">Reference proteome</keyword>
<dbReference type="SUPFAM" id="SSF50729">
    <property type="entry name" value="PH domain-like"/>
    <property type="match status" value="1"/>
</dbReference>
<dbReference type="EMBL" id="AXCM01000163">
    <property type="status" value="NOT_ANNOTATED_CDS"/>
    <property type="molecule type" value="Genomic_DNA"/>
</dbReference>
<evidence type="ECO:0000313" key="4">
    <source>
        <dbReference type="Proteomes" id="UP000075883"/>
    </source>
</evidence>
<dbReference type="CDD" id="cd14537">
    <property type="entry name" value="PTP-MTMR10-like"/>
    <property type="match status" value="1"/>
</dbReference>
<evidence type="ECO:0000313" key="3">
    <source>
        <dbReference type="EnsemblMetazoa" id="ACUA025811-PA"/>
    </source>
</evidence>
<dbReference type="InterPro" id="IPR010569">
    <property type="entry name" value="Myotubularin-like_Pase_dom"/>
</dbReference>
<dbReference type="Gene3D" id="2.30.29.30">
    <property type="entry name" value="Pleckstrin-homology domain (PH domain)/Phosphotyrosine-binding domain (PTB)"/>
    <property type="match status" value="1"/>
</dbReference>
<reference evidence="3" key="2">
    <citation type="submission" date="2020-05" db="UniProtKB">
        <authorList>
            <consortium name="EnsemblMetazoa"/>
        </authorList>
    </citation>
    <scope>IDENTIFICATION</scope>
    <source>
        <strain evidence="3">A-37</strain>
    </source>
</reference>
<dbReference type="InterPro" id="IPR011993">
    <property type="entry name" value="PH-like_dom_sf"/>
</dbReference>
<dbReference type="InterPro" id="IPR029021">
    <property type="entry name" value="Prot-tyrosine_phosphatase-like"/>
</dbReference>
<accession>A0A182MTC7</accession>
<dbReference type="Proteomes" id="UP000075883">
    <property type="component" value="Unassembled WGS sequence"/>
</dbReference>
<comment type="similarity">
    <text evidence="1">Belongs to the protein-tyrosine phosphatase family. Non-receptor class myotubularin subfamily.</text>
</comment>
<dbReference type="AlphaFoldDB" id="A0A182MTC7"/>
<dbReference type="GO" id="GO:0016020">
    <property type="term" value="C:membrane"/>
    <property type="evidence" value="ECO:0007669"/>
    <property type="project" value="TreeGrafter"/>
</dbReference>
<dbReference type="InterPro" id="IPR022587">
    <property type="entry name" value="MTMR12-like_C"/>
</dbReference>
<dbReference type="PANTHER" id="PTHR10807:SF110">
    <property type="entry name" value="FI17948P1"/>
    <property type="match status" value="1"/>
</dbReference>
<dbReference type="Pfam" id="PF12578">
    <property type="entry name" value="3-PAP"/>
    <property type="match status" value="1"/>
</dbReference>
<sequence length="742" mass="85752">MSEGRNKMKQNFTSYVNQVPFLLPSVWLRCMLPFPRNGGVIFFSHAFPLQVPEENFVNDDYNPKLLSGELEAARANNVCMYIASYLKDGKVYGEKTGILLITNFRLSFISLDMEDEQARETFQQGIDLSFQSNRFLGSSDVSLSNIDKIYQYVDKKKRIISPQFKNSNKIDKIRIVCKNFKTFTFGFQLSEIGKGKYIADALLKFAFPARHNLLFLYRYKEKYYRSPMCENVKMYDKKTDWFQELERCNATGGWRVYSKDCRVSNSSLPMHFVVPKHLSDIDYDNISKSFRNNRSAIWVWGLKDAALVRLAELNPDITNTTVENILLEHVRRCDPQKRQPRLLELYKILPSIQDVNLSYIKLMDLCTPDSDQQFMAQDGRFYTLLEKSYWLFYVSLCLKHSDIAAKLLRDGQTVVLQEINGRDMSCVISSLVQLLLDSSYRTIQGFQNLIQKEWVILGHPFSDRLGHVSTVKVAERSPLFLLFLDCTWQLLQQFPESFEFSDVFLTTLWDSLFLPIFDTFQFNSETERHQALNAEHVVLRPVWDWEKQFDNKDLALFTNPLYEAKLRQVLLAVQSNSNSSSSPHTPIASSLFSARRSDESNGHSVHDVQFLEPQCCLRDIELWQQCYFRWMPHLEIKYGGIAQCDLLNRFLLSNIYKLRQDLGQSDTPDASNEQMDALEQILSSMITQTRDPDAASEGSVAISSFFPFSSIVPTAQCSELLIASNDINFSHDSMYETSSLND</sequence>